<dbReference type="PRINTS" id="PR00380">
    <property type="entry name" value="KINESINHEAVY"/>
</dbReference>
<name>A0AAD2D7J1_EUPCR</name>
<evidence type="ECO:0000313" key="15">
    <source>
        <dbReference type="Proteomes" id="UP001295684"/>
    </source>
</evidence>
<dbReference type="FunFam" id="3.40.850.10:FF:000082">
    <property type="entry name" value="OSM3-like kinesin"/>
    <property type="match status" value="1"/>
</dbReference>
<keyword evidence="5 9" id="KW-0067">ATP-binding</keyword>
<evidence type="ECO:0000313" key="14">
    <source>
        <dbReference type="EMBL" id="CAI2383752.1"/>
    </source>
</evidence>
<evidence type="ECO:0000256" key="11">
    <source>
        <dbReference type="SAM" id="Coils"/>
    </source>
</evidence>
<dbReference type="SMART" id="SM00129">
    <property type="entry name" value="KISc"/>
    <property type="match status" value="1"/>
</dbReference>
<keyword evidence="15" id="KW-1185">Reference proteome</keyword>
<evidence type="ECO:0000256" key="10">
    <source>
        <dbReference type="RuleBase" id="RU000394"/>
    </source>
</evidence>
<evidence type="ECO:0000256" key="7">
    <source>
        <dbReference type="ARBA" id="ARBA00023175"/>
    </source>
</evidence>
<dbReference type="GO" id="GO:0005524">
    <property type="term" value="F:ATP binding"/>
    <property type="evidence" value="ECO:0007669"/>
    <property type="project" value="UniProtKB-UniRule"/>
</dbReference>
<evidence type="ECO:0000256" key="4">
    <source>
        <dbReference type="ARBA" id="ARBA00022741"/>
    </source>
</evidence>
<dbReference type="EMBL" id="CAMPGE010026052">
    <property type="protein sequence ID" value="CAI2383752.1"/>
    <property type="molecule type" value="Genomic_DNA"/>
</dbReference>
<evidence type="ECO:0000256" key="12">
    <source>
        <dbReference type="SAM" id="MobiDB-lite"/>
    </source>
</evidence>
<dbReference type="GO" id="GO:0005874">
    <property type="term" value="C:microtubule"/>
    <property type="evidence" value="ECO:0007669"/>
    <property type="project" value="UniProtKB-KW"/>
</dbReference>
<dbReference type="PANTHER" id="PTHR47969:SF21">
    <property type="entry name" value="KINESIN-LIKE PROTEIN"/>
    <property type="match status" value="1"/>
</dbReference>
<keyword evidence="4 9" id="KW-0547">Nucleotide-binding</keyword>
<dbReference type="AlphaFoldDB" id="A0AAD2D7J1"/>
<feature type="compositionally biased region" description="Polar residues" evidence="12">
    <location>
        <begin position="658"/>
        <end position="667"/>
    </location>
</feature>
<organism evidence="14 15">
    <name type="scientific">Euplotes crassus</name>
    <dbReference type="NCBI Taxonomy" id="5936"/>
    <lineage>
        <taxon>Eukaryota</taxon>
        <taxon>Sar</taxon>
        <taxon>Alveolata</taxon>
        <taxon>Ciliophora</taxon>
        <taxon>Intramacronucleata</taxon>
        <taxon>Spirotrichea</taxon>
        <taxon>Hypotrichia</taxon>
        <taxon>Euplotida</taxon>
        <taxon>Euplotidae</taxon>
        <taxon>Moneuplotes</taxon>
    </lineage>
</organism>
<dbReference type="InterPro" id="IPR036961">
    <property type="entry name" value="Kinesin_motor_dom_sf"/>
</dbReference>
<keyword evidence="6 11" id="KW-0175">Coiled coil</keyword>
<dbReference type="Gene3D" id="3.40.850.10">
    <property type="entry name" value="Kinesin motor domain"/>
    <property type="match status" value="1"/>
</dbReference>
<evidence type="ECO:0000256" key="1">
    <source>
        <dbReference type="ARBA" id="ARBA00004245"/>
    </source>
</evidence>
<sequence>MSKSSECVKVIVRCRPFVKTEKQKKCKSIIEVDQQISQISIKKSDNSYKTFRYDAVATMESSQVDVYTNSAFSMIESAIQGYNATIFAYGQTGCGKTHTMIGEMDDENLKGIMPRSFEHIFSVINSNEKPDDRKYLVRCSFIEIYNEDIHDLLSKDPRKKKEIKEDPNMGVFVKGATMSIAKTLADIKKALALGSKNRKKGETLMNKDSSRSHCMFTVYVETQESIAKSDKIKVGKLNLVDLAGSERQKKSGAANQRLKEASNINLSLTSLMNVISALVNSKKTHIPYRDSKLTRLLEDSLGGNTKTCMIANISPADYNFEETMSTLRYANRAKNIKNRPKINQDPKDTLLKEYLEEIKRLKTMLDDMKDGKEVKISIPSMKAASRPSTRNGDLDDLELSKSELLSEDENGRRYSILSDEEYKNSEEYQQVLQKKEEELNQEKNQKQELENALKELEEKLAQSNNVEKEEMVKMQQYREIQLKLEEEKAIQDKLLKEKLQKEEEMILVERDYQTLQEEVDEQRKLIRVLRNKYKDAVEEIKDLSAEANNEREYLGTALMEMQKEMSLYKSILHGAFSHDEIDRIVARSNYNPDNKVWKVPSFMFRANKLNLFNKNHDRLQDMQSQERNTHTLHFTRDKRNDSEDLTGNGALPPPAPQTPNGTRFTSKWNQNKIGRKTLADFSNERNVANRSEYYIGMEKEVKPKLKIVKKLTNSGSKVKLAPLKVGQELTDSSLESNPNITNIKSTTNMMEGKKKKIVAAAKPIDVGPGVLEDSGELKAEVKVSQGKSKVKTKTNLFSRGKGSKKAKGQRIGKLVSYIELY</sequence>
<feature type="region of interest" description="Disordered" evidence="12">
    <location>
        <begin position="378"/>
        <end position="405"/>
    </location>
</feature>
<reference evidence="14" key="1">
    <citation type="submission" date="2023-07" db="EMBL/GenBank/DDBJ databases">
        <authorList>
            <consortium name="AG Swart"/>
            <person name="Singh M."/>
            <person name="Singh A."/>
            <person name="Seah K."/>
            <person name="Emmerich C."/>
        </authorList>
    </citation>
    <scope>NUCLEOTIDE SEQUENCE</scope>
    <source>
        <strain evidence="14">DP1</strain>
    </source>
</reference>
<feature type="binding site" evidence="9">
    <location>
        <begin position="90"/>
        <end position="97"/>
    </location>
    <ligand>
        <name>ATP</name>
        <dbReference type="ChEBI" id="CHEBI:30616"/>
    </ligand>
</feature>
<feature type="region of interest" description="Disordered" evidence="12">
    <location>
        <begin position="623"/>
        <end position="667"/>
    </location>
</feature>
<keyword evidence="8" id="KW-0206">Cytoskeleton</keyword>
<feature type="domain" description="Kinesin motor" evidence="13">
    <location>
        <begin position="7"/>
        <end position="336"/>
    </location>
</feature>
<dbReference type="Pfam" id="PF00225">
    <property type="entry name" value="Kinesin"/>
    <property type="match status" value="1"/>
</dbReference>
<dbReference type="PROSITE" id="PS50067">
    <property type="entry name" value="KINESIN_MOTOR_2"/>
    <property type="match status" value="1"/>
</dbReference>
<comment type="similarity">
    <text evidence="9 10">Belongs to the TRAFAC class myosin-kinesin ATPase superfamily. Kinesin family.</text>
</comment>
<evidence type="ECO:0000259" key="13">
    <source>
        <dbReference type="PROSITE" id="PS50067"/>
    </source>
</evidence>
<keyword evidence="2" id="KW-0963">Cytoplasm</keyword>
<accession>A0AAD2D7J1</accession>
<dbReference type="GO" id="GO:0003777">
    <property type="term" value="F:microtubule motor activity"/>
    <property type="evidence" value="ECO:0007669"/>
    <property type="project" value="InterPro"/>
</dbReference>
<evidence type="ECO:0000256" key="8">
    <source>
        <dbReference type="ARBA" id="ARBA00023212"/>
    </source>
</evidence>
<gene>
    <name evidence="14" type="ORF">ECRASSUSDP1_LOCUS25263</name>
</gene>
<proteinExistence type="inferred from homology"/>
<dbReference type="PANTHER" id="PTHR47969">
    <property type="entry name" value="CHROMOSOME-ASSOCIATED KINESIN KIF4A-RELATED"/>
    <property type="match status" value="1"/>
</dbReference>
<feature type="coiled-coil region" evidence="11">
    <location>
        <begin position="418"/>
        <end position="553"/>
    </location>
</feature>
<evidence type="ECO:0000256" key="2">
    <source>
        <dbReference type="ARBA" id="ARBA00022490"/>
    </source>
</evidence>
<keyword evidence="7 9" id="KW-0505">Motor protein</keyword>
<dbReference type="GO" id="GO:0008017">
    <property type="term" value="F:microtubule binding"/>
    <property type="evidence" value="ECO:0007669"/>
    <property type="project" value="InterPro"/>
</dbReference>
<dbReference type="Proteomes" id="UP001295684">
    <property type="component" value="Unassembled WGS sequence"/>
</dbReference>
<dbReference type="InterPro" id="IPR027640">
    <property type="entry name" value="Kinesin-like_fam"/>
</dbReference>
<comment type="caution">
    <text evidence="14">The sequence shown here is derived from an EMBL/GenBank/DDBJ whole genome shotgun (WGS) entry which is preliminary data.</text>
</comment>
<evidence type="ECO:0000256" key="5">
    <source>
        <dbReference type="ARBA" id="ARBA00022840"/>
    </source>
</evidence>
<comment type="subcellular location">
    <subcellularLocation>
        <location evidence="1">Cytoplasm</location>
        <location evidence="1">Cytoskeleton</location>
    </subcellularLocation>
</comment>
<evidence type="ECO:0000256" key="9">
    <source>
        <dbReference type="PROSITE-ProRule" id="PRU00283"/>
    </source>
</evidence>
<dbReference type="InterPro" id="IPR027417">
    <property type="entry name" value="P-loop_NTPase"/>
</dbReference>
<evidence type="ECO:0000256" key="6">
    <source>
        <dbReference type="ARBA" id="ARBA00023054"/>
    </source>
</evidence>
<dbReference type="InterPro" id="IPR001752">
    <property type="entry name" value="Kinesin_motor_dom"/>
</dbReference>
<dbReference type="SUPFAM" id="SSF52540">
    <property type="entry name" value="P-loop containing nucleoside triphosphate hydrolases"/>
    <property type="match status" value="1"/>
</dbReference>
<evidence type="ECO:0000256" key="3">
    <source>
        <dbReference type="ARBA" id="ARBA00022701"/>
    </source>
</evidence>
<keyword evidence="3 10" id="KW-0493">Microtubule</keyword>
<dbReference type="InterPro" id="IPR019821">
    <property type="entry name" value="Kinesin_motor_CS"/>
</dbReference>
<dbReference type="PROSITE" id="PS00411">
    <property type="entry name" value="KINESIN_MOTOR_1"/>
    <property type="match status" value="1"/>
</dbReference>
<dbReference type="GO" id="GO:0007018">
    <property type="term" value="P:microtubule-based movement"/>
    <property type="evidence" value="ECO:0007669"/>
    <property type="project" value="InterPro"/>
</dbReference>
<protein>
    <recommendedName>
        <fullName evidence="10">Kinesin-like protein</fullName>
    </recommendedName>
</protein>